<dbReference type="SUPFAM" id="SSF53300">
    <property type="entry name" value="vWA-like"/>
    <property type="match status" value="1"/>
</dbReference>
<evidence type="ECO:0000313" key="2">
    <source>
        <dbReference type="EMBL" id="PLW84318.1"/>
    </source>
</evidence>
<accession>A0A2N5Y7E8</accession>
<keyword evidence="3" id="KW-1185">Reference proteome</keyword>
<dbReference type="Gene3D" id="3.40.50.410">
    <property type="entry name" value="von Willebrand factor, type A domain"/>
    <property type="match status" value="1"/>
</dbReference>
<dbReference type="InterPro" id="IPR036465">
    <property type="entry name" value="vWFA_dom_sf"/>
</dbReference>
<dbReference type="EMBL" id="PKLZ01000001">
    <property type="protein sequence ID" value="PLW84318.1"/>
    <property type="molecule type" value="Genomic_DNA"/>
</dbReference>
<dbReference type="Proteomes" id="UP000234845">
    <property type="component" value="Unassembled WGS sequence"/>
</dbReference>
<name>A0A2N5Y7E8_9GAMM</name>
<evidence type="ECO:0000313" key="3">
    <source>
        <dbReference type="Proteomes" id="UP000234845"/>
    </source>
</evidence>
<sequence>MRFIQSAGITAGITALLSLGMPTAAEDTVVVYDASNSMWGQIEGEAKISIARRVMTDLIAGWNSNTNIGLVAYGHRHVSDCSDIETVVPVGPVDREALTKQIATIQPKGRTPLTAAVRHAADALNFRDSPATVVLVSDGIESCDADPCAVSKELARAGIRFTAHVVGFDVSAEADQAQLRCIAENTGGRFFAARDAEGLREALDEVAAMAAQPAPPEAVVLLTAPDSAVAGSEVAVSWEGENIQPQDMVVIVSVDAEPDMRDSHKRIREHSGTTLRTPEIAGPHELRYLSTASGRVVARKPIQLTEPQATVSAPAIATAGSTIKVSWENPVHPGDYITIVAADAPDNEVGGHIRVRDDAAGTLTAPPEPGAYEVRYVLGKGRKLVDRAALELTPANASVSAPAQAIAGSRIKVSWENPVHPADYITIVVADAPADEVKQHIRVRDNLEGSLNAPDKPGAYEVRYVLGKGRKLVSAAPVVIEAE</sequence>
<protein>
    <recommendedName>
        <fullName evidence="1">VWFA domain-containing protein</fullName>
    </recommendedName>
</protein>
<dbReference type="OrthoDB" id="9783818at2"/>
<reference evidence="3" key="1">
    <citation type="submission" date="2017-11" db="EMBL/GenBank/DDBJ databases">
        <title>The draft genome sequence of Chromatocurvus sp. F02.</title>
        <authorList>
            <person name="Du Z.-J."/>
            <person name="Chang Y.-Q."/>
        </authorList>
    </citation>
    <scope>NUCLEOTIDE SEQUENCE [LARGE SCALE GENOMIC DNA]</scope>
    <source>
        <strain evidence="3">F02</strain>
    </source>
</reference>
<dbReference type="RefSeq" id="WP_101519954.1">
    <property type="nucleotide sequence ID" value="NZ_PKLZ01000001.1"/>
</dbReference>
<evidence type="ECO:0000259" key="1">
    <source>
        <dbReference type="PROSITE" id="PS50234"/>
    </source>
</evidence>
<gene>
    <name evidence="2" type="ORF">CWI75_02975</name>
</gene>
<dbReference type="AlphaFoldDB" id="A0A2N5Y7E8"/>
<dbReference type="PROSITE" id="PS50234">
    <property type="entry name" value="VWFA"/>
    <property type="match status" value="1"/>
</dbReference>
<dbReference type="Pfam" id="PF00092">
    <property type="entry name" value="VWA"/>
    <property type="match status" value="1"/>
</dbReference>
<dbReference type="InterPro" id="IPR002035">
    <property type="entry name" value="VWF_A"/>
</dbReference>
<dbReference type="SMART" id="SM00327">
    <property type="entry name" value="VWA"/>
    <property type="match status" value="1"/>
</dbReference>
<organism evidence="2 3">
    <name type="scientific">Kineobactrum sediminis</name>
    <dbReference type="NCBI Taxonomy" id="1905677"/>
    <lineage>
        <taxon>Bacteria</taxon>
        <taxon>Pseudomonadati</taxon>
        <taxon>Pseudomonadota</taxon>
        <taxon>Gammaproteobacteria</taxon>
        <taxon>Cellvibrionales</taxon>
        <taxon>Halieaceae</taxon>
        <taxon>Kineobactrum</taxon>
    </lineage>
</organism>
<comment type="caution">
    <text evidence="2">The sequence shown here is derived from an EMBL/GenBank/DDBJ whole genome shotgun (WGS) entry which is preliminary data.</text>
</comment>
<proteinExistence type="predicted"/>
<feature type="domain" description="VWFA" evidence="1">
    <location>
        <begin position="27"/>
        <end position="206"/>
    </location>
</feature>